<name>A0A645BV08_9ZZZZ</name>
<organism evidence="1">
    <name type="scientific">bioreactor metagenome</name>
    <dbReference type="NCBI Taxonomy" id="1076179"/>
    <lineage>
        <taxon>unclassified sequences</taxon>
        <taxon>metagenomes</taxon>
        <taxon>ecological metagenomes</taxon>
    </lineage>
</organism>
<accession>A0A645BV08</accession>
<sequence length="349" mass="36670">MHLHAQAGHFQAHFGAEALDQRHQEFVERGVVGAYLRVGMMVGRVIRSRAGQRHGAATFHVGAHGHQHAAHIGVVNDGGAALHRAIDGAALHALLGVGHGVLVGAVGHGNALHANGVACRVHHDEHVFQATVFLAHQIADGTAMVTKLQHGRGRCLDAHLVLDGHAVHVVAITQRAVLVDQELGHNKQADALHALGRTGHAGQHQVDDVVHHIVLAIGDENLGAEHLVGAIGLRLGLGAHQRQIGAGLRLGQVHRAGPLTGHELFKIGRLQLIAASSQQRFDGTIGQQRAQRKAQVGAVEHLDAGRADGLGQALAAKVHRVLQALPAAFGVLLEGVLEARRSGDHAVLP</sequence>
<dbReference type="EMBL" id="VSSQ01022776">
    <property type="protein sequence ID" value="MPM69296.1"/>
    <property type="molecule type" value="Genomic_DNA"/>
</dbReference>
<gene>
    <name evidence="1" type="ORF">SDC9_116241</name>
</gene>
<evidence type="ECO:0000313" key="1">
    <source>
        <dbReference type="EMBL" id="MPM69296.1"/>
    </source>
</evidence>
<proteinExistence type="predicted"/>
<protein>
    <submittedName>
        <fullName evidence="1">Uncharacterized protein</fullName>
    </submittedName>
</protein>
<comment type="caution">
    <text evidence="1">The sequence shown here is derived from an EMBL/GenBank/DDBJ whole genome shotgun (WGS) entry which is preliminary data.</text>
</comment>
<reference evidence="1" key="1">
    <citation type="submission" date="2019-08" db="EMBL/GenBank/DDBJ databases">
        <authorList>
            <person name="Kucharzyk K."/>
            <person name="Murdoch R.W."/>
            <person name="Higgins S."/>
            <person name="Loffler F."/>
        </authorList>
    </citation>
    <scope>NUCLEOTIDE SEQUENCE</scope>
</reference>
<dbReference type="AlphaFoldDB" id="A0A645BV08"/>